<name>A0ABV0IE74_9MICC</name>
<accession>A0ABV0IE74</accession>
<comment type="caution">
    <text evidence="1">The sequence shown here is derived from an EMBL/GenBank/DDBJ whole genome shotgun (WGS) entry which is preliminary data.</text>
</comment>
<dbReference type="EMBL" id="JBDXMX010000001">
    <property type="protein sequence ID" value="MEO9246450.1"/>
    <property type="molecule type" value="Genomic_DNA"/>
</dbReference>
<gene>
    <name evidence="1" type="ORF">ABDK96_02000</name>
</gene>
<dbReference type="Proteomes" id="UP001484097">
    <property type="component" value="Unassembled WGS sequence"/>
</dbReference>
<evidence type="ECO:0000313" key="2">
    <source>
        <dbReference type="Proteomes" id="UP001484097"/>
    </source>
</evidence>
<evidence type="ECO:0000313" key="1">
    <source>
        <dbReference type="EMBL" id="MEO9246450.1"/>
    </source>
</evidence>
<organism evidence="1 2">
    <name type="scientific">Citricoccus nitrophenolicus</name>
    <dbReference type="NCBI Taxonomy" id="863575"/>
    <lineage>
        <taxon>Bacteria</taxon>
        <taxon>Bacillati</taxon>
        <taxon>Actinomycetota</taxon>
        <taxon>Actinomycetes</taxon>
        <taxon>Micrococcales</taxon>
        <taxon>Micrococcaceae</taxon>
        <taxon>Citricoccus</taxon>
    </lineage>
</organism>
<sequence>MADEYTPTTEEVRDFVTTADAPGPWSPPDTAVEEARGAAFDRWLAAHDRAVKAEGWDEGYARAKSSHCDAWPSAAYCDVTDDNPHRADQIEGATE</sequence>
<reference evidence="1 2" key="1">
    <citation type="submission" date="2024-05" db="EMBL/GenBank/DDBJ databases">
        <authorList>
            <person name="Yi C."/>
        </authorList>
    </citation>
    <scope>NUCLEOTIDE SEQUENCE [LARGE SCALE GENOMIC DNA]</scope>
    <source>
        <strain evidence="1 2">XS13</strain>
    </source>
</reference>
<dbReference type="RefSeq" id="WP_347918490.1">
    <property type="nucleotide sequence ID" value="NZ_JBDXMX010000001.1"/>
</dbReference>
<keyword evidence="2" id="KW-1185">Reference proteome</keyword>
<proteinExistence type="predicted"/>
<protein>
    <submittedName>
        <fullName evidence="1">Uncharacterized protein</fullName>
    </submittedName>
</protein>